<dbReference type="CDD" id="cd11528">
    <property type="entry name" value="NTP-PPase_MazG_Nterm"/>
    <property type="match status" value="1"/>
</dbReference>
<name>A0ABT8G4N7_9MICO</name>
<evidence type="ECO:0000259" key="1">
    <source>
        <dbReference type="Pfam" id="PF03819"/>
    </source>
</evidence>
<accession>A0ABT8G4N7</accession>
<dbReference type="RefSeq" id="WP_301130234.1">
    <property type="nucleotide sequence ID" value="NZ_JAUHPV010000011.1"/>
</dbReference>
<reference evidence="2" key="1">
    <citation type="submission" date="2023-06" db="EMBL/GenBank/DDBJ databases">
        <title>SYSU T00b26.</title>
        <authorList>
            <person name="Gao L."/>
            <person name="Fang B.-Z."/>
            <person name="Li W.-J."/>
        </authorList>
    </citation>
    <scope>NUCLEOTIDE SEQUENCE</scope>
    <source>
        <strain evidence="2">SYSU T00b26</strain>
    </source>
</reference>
<dbReference type="Gene3D" id="1.10.287.1080">
    <property type="entry name" value="MazG-like"/>
    <property type="match status" value="1"/>
</dbReference>
<proteinExistence type="predicted"/>
<keyword evidence="3" id="KW-1185">Reference proteome</keyword>
<comment type="caution">
    <text evidence="2">The sequence shown here is derived from an EMBL/GenBank/DDBJ whole genome shotgun (WGS) entry which is preliminary data.</text>
</comment>
<dbReference type="InterPro" id="IPR011551">
    <property type="entry name" value="NTP_PyrPHydrolase_MazG"/>
</dbReference>
<evidence type="ECO:0000313" key="2">
    <source>
        <dbReference type="EMBL" id="MDN4474104.1"/>
    </source>
</evidence>
<dbReference type="InterPro" id="IPR004518">
    <property type="entry name" value="MazG-like_dom"/>
</dbReference>
<dbReference type="PANTHER" id="PTHR30522">
    <property type="entry name" value="NUCLEOSIDE TRIPHOSPHATE PYROPHOSPHOHYDROLASE"/>
    <property type="match status" value="1"/>
</dbReference>
<dbReference type="NCBIfam" id="TIGR00444">
    <property type="entry name" value="mazG"/>
    <property type="match status" value="1"/>
</dbReference>
<feature type="domain" description="NTP pyrophosphohydrolase MazG-like" evidence="1">
    <location>
        <begin position="26"/>
        <end position="101"/>
    </location>
</feature>
<dbReference type="Pfam" id="PF03819">
    <property type="entry name" value="MazG"/>
    <property type="match status" value="1"/>
</dbReference>
<sequence>MSELTRLLEVMDTLRSDGGCPWDREQTHASLAPYAIEEAFELAESVEAGDREEMRSELGDLLLQVVFHARIAQEHPDDPFDIEDVARGLVDKLIVRHPHVFADVEADDADQVIANWQEIKSQTMNRESVMDGVPVALPALQRAQKILSRAERSELDVPMPQGSDVGSRLLALVAEAAEQGIDAEAALRDAVRAYETTARETERAGARRMEP</sequence>
<organism evidence="2 3">
    <name type="scientific">Demequina zhanjiangensis</name>
    <dbReference type="NCBI Taxonomy" id="3051659"/>
    <lineage>
        <taxon>Bacteria</taxon>
        <taxon>Bacillati</taxon>
        <taxon>Actinomycetota</taxon>
        <taxon>Actinomycetes</taxon>
        <taxon>Micrococcales</taxon>
        <taxon>Demequinaceae</taxon>
        <taxon>Demequina</taxon>
    </lineage>
</organism>
<gene>
    <name evidence="2" type="ORF">QQX04_13975</name>
</gene>
<dbReference type="InterPro" id="IPR048015">
    <property type="entry name" value="NTP-PPase_MazG-like_N"/>
</dbReference>
<evidence type="ECO:0000313" key="3">
    <source>
        <dbReference type="Proteomes" id="UP001172738"/>
    </source>
</evidence>
<dbReference type="EMBL" id="JAUHPV010000011">
    <property type="protein sequence ID" value="MDN4474104.1"/>
    <property type="molecule type" value="Genomic_DNA"/>
</dbReference>
<dbReference type="SUPFAM" id="SSF101386">
    <property type="entry name" value="all-alpha NTP pyrophosphatases"/>
    <property type="match status" value="1"/>
</dbReference>
<protein>
    <submittedName>
        <fullName evidence="2">MazG family protein</fullName>
    </submittedName>
</protein>
<dbReference type="Proteomes" id="UP001172738">
    <property type="component" value="Unassembled WGS sequence"/>
</dbReference>
<dbReference type="PANTHER" id="PTHR30522:SF0">
    <property type="entry name" value="NUCLEOSIDE TRIPHOSPHATE PYROPHOSPHOHYDROLASE"/>
    <property type="match status" value="1"/>
</dbReference>